<sequence>MLPPLTPSNFVPAASLAKAEDWKRSKPLLSRSSSSIDLQTRFMKRKATHRHRSLSSPAGHSSNVDWRKEAASTSSLSPFRPIVVFHKPAKPPVEVLDICGVAVATCPLPQPIFW</sequence>
<keyword evidence="3" id="KW-1185">Reference proteome</keyword>
<name>A0AAV2FB15_9ROSI</name>
<dbReference type="Proteomes" id="UP001497516">
    <property type="component" value="Chromosome 6"/>
</dbReference>
<reference evidence="2 3" key="1">
    <citation type="submission" date="2024-04" db="EMBL/GenBank/DDBJ databases">
        <authorList>
            <person name="Fracassetti M."/>
        </authorList>
    </citation>
    <scope>NUCLEOTIDE SEQUENCE [LARGE SCALE GENOMIC DNA]</scope>
</reference>
<evidence type="ECO:0000313" key="3">
    <source>
        <dbReference type="Proteomes" id="UP001497516"/>
    </source>
</evidence>
<dbReference type="AlphaFoldDB" id="A0AAV2FB15"/>
<proteinExistence type="predicted"/>
<evidence type="ECO:0000313" key="2">
    <source>
        <dbReference type="EMBL" id="CAL1395486.1"/>
    </source>
</evidence>
<protein>
    <submittedName>
        <fullName evidence="2">Uncharacterized protein</fullName>
    </submittedName>
</protein>
<dbReference type="EMBL" id="OZ034819">
    <property type="protein sequence ID" value="CAL1395486.1"/>
    <property type="molecule type" value="Genomic_DNA"/>
</dbReference>
<organism evidence="2 3">
    <name type="scientific">Linum trigynum</name>
    <dbReference type="NCBI Taxonomy" id="586398"/>
    <lineage>
        <taxon>Eukaryota</taxon>
        <taxon>Viridiplantae</taxon>
        <taxon>Streptophyta</taxon>
        <taxon>Embryophyta</taxon>
        <taxon>Tracheophyta</taxon>
        <taxon>Spermatophyta</taxon>
        <taxon>Magnoliopsida</taxon>
        <taxon>eudicotyledons</taxon>
        <taxon>Gunneridae</taxon>
        <taxon>Pentapetalae</taxon>
        <taxon>rosids</taxon>
        <taxon>fabids</taxon>
        <taxon>Malpighiales</taxon>
        <taxon>Linaceae</taxon>
        <taxon>Linum</taxon>
    </lineage>
</organism>
<evidence type="ECO:0000256" key="1">
    <source>
        <dbReference type="SAM" id="MobiDB-lite"/>
    </source>
</evidence>
<feature type="region of interest" description="Disordered" evidence="1">
    <location>
        <begin position="46"/>
        <end position="69"/>
    </location>
</feature>
<feature type="compositionally biased region" description="Polar residues" evidence="1">
    <location>
        <begin position="54"/>
        <end position="64"/>
    </location>
</feature>
<accession>A0AAV2FB15</accession>
<gene>
    <name evidence="2" type="ORF">LTRI10_LOCUS35915</name>
</gene>